<organism evidence="4 5">
    <name type="scientific">Caldisericum exile</name>
    <dbReference type="NCBI Taxonomy" id="693075"/>
    <lineage>
        <taxon>Bacteria</taxon>
        <taxon>Pseudomonadati</taxon>
        <taxon>Caldisericota/Cryosericota group</taxon>
        <taxon>Caldisericota</taxon>
        <taxon>Caldisericia</taxon>
        <taxon>Caldisericales</taxon>
        <taxon>Caldisericaceae</taxon>
        <taxon>Caldisericum</taxon>
    </lineage>
</organism>
<dbReference type="Gene3D" id="3.40.225.10">
    <property type="entry name" value="Class II aldolase/adducin N-terminal domain"/>
    <property type="match status" value="1"/>
</dbReference>
<dbReference type="Proteomes" id="UP000237040">
    <property type="component" value="Unassembled WGS sequence"/>
</dbReference>
<evidence type="ECO:0000259" key="3">
    <source>
        <dbReference type="SMART" id="SM01007"/>
    </source>
</evidence>
<accession>A0A2J6WF29</accession>
<dbReference type="PANTHER" id="PTHR22789">
    <property type="entry name" value="FUCULOSE PHOSPHATE ALDOLASE"/>
    <property type="match status" value="1"/>
</dbReference>
<sequence length="210" mass="23177">MKRQIKEEIAAIGRRLYEHDLNGSYGGNFSVRDEEFIYITPSGVPKDELNFSDILVIDFSGNVIEGEGKPSSETLFHIKIYKVRPDVNAIIHAHPPFGTGFAIAHQGIPNNVHEESALILGEVPVIPYEITSSKELAENIGKAIIDHNALLLANHGALTVGDTLEKAFRRMEELENVCKMLTVASLLGGAKPLPHDKFESLLELKKKRGL</sequence>
<dbReference type="InterPro" id="IPR001303">
    <property type="entry name" value="Aldolase_II/adducin_N"/>
</dbReference>
<keyword evidence="1" id="KW-0479">Metal-binding</keyword>
<dbReference type="RefSeq" id="WP_424586829.1">
    <property type="nucleotide sequence ID" value="NZ_JBNATC010000015.1"/>
</dbReference>
<reference evidence="4 5" key="1">
    <citation type="submission" date="2018-01" db="EMBL/GenBank/DDBJ databases">
        <title>Metagenomic assembled genomes from two thermal pools in the Uzon Caldera, Kamchatka, Russia.</title>
        <authorList>
            <person name="Wilkins L."/>
            <person name="Ettinger C."/>
        </authorList>
    </citation>
    <scope>NUCLEOTIDE SEQUENCE [LARGE SCALE GENOMIC DNA]</scope>
    <source>
        <strain evidence="4">ZAV-07</strain>
    </source>
</reference>
<gene>
    <name evidence="4" type="ORF">C0189_01965</name>
</gene>
<feature type="domain" description="Class II aldolase/adducin N-terminal" evidence="3">
    <location>
        <begin position="7"/>
        <end position="182"/>
    </location>
</feature>
<dbReference type="GO" id="GO:0046872">
    <property type="term" value="F:metal ion binding"/>
    <property type="evidence" value="ECO:0007669"/>
    <property type="project" value="UniProtKB-KW"/>
</dbReference>
<dbReference type="Pfam" id="PF00596">
    <property type="entry name" value="Aldolase_II"/>
    <property type="match status" value="1"/>
</dbReference>
<dbReference type="SMART" id="SM01007">
    <property type="entry name" value="Aldolase_II"/>
    <property type="match status" value="1"/>
</dbReference>
<evidence type="ECO:0000256" key="2">
    <source>
        <dbReference type="ARBA" id="ARBA00023239"/>
    </source>
</evidence>
<dbReference type="EMBL" id="PNIL01000028">
    <property type="protein sequence ID" value="PMP68088.1"/>
    <property type="molecule type" value="Genomic_DNA"/>
</dbReference>
<dbReference type="SUPFAM" id="SSF53639">
    <property type="entry name" value="AraD/HMP-PK domain-like"/>
    <property type="match status" value="1"/>
</dbReference>
<dbReference type="InterPro" id="IPR050197">
    <property type="entry name" value="Aldolase_class_II_sugar_metab"/>
</dbReference>
<dbReference type="GO" id="GO:0016832">
    <property type="term" value="F:aldehyde-lyase activity"/>
    <property type="evidence" value="ECO:0007669"/>
    <property type="project" value="TreeGrafter"/>
</dbReference>
<evidence type="ECO:0000256" key="1">
    <source>
        <dbReference type="ARBA" id="ARBA00022723"/>
    </source>
</evidence>
<comment type="caution">
    <text evidence="4">The sequence shown here is derived from an EMBL/GenBank/DDBJ whole genome shotgun (WGS) entry which is preliminary data.</text>
</comment>
<dbReference type="InterPro" id="IPR036409">
    <property type="entry name" value="Aldolase_II/adducin_N_sf"/>
</dbReference>
<dbReference type="GO" id="GO:0019323">
    <property type="term" value="P:pentose catabolic process"/>
    <property type="evidence" value="ECO:0007669"/>
    <property type="project" value="TreeGrafter"/>
</dbReference>
<dbReference type="PANTHER" id="PTHR22789:SF0">
    <property type="entry name" value="3-OXO-TETRONATE 4-PHOSPHATE DECARBOXYLASE-RELATED"/>
    <property type="match status" value="1"/>
</dbReference>
<proteinExistence type="predicted"/>
<protein>
    <submittedName>
        <fullName evidence="4">Class II aldolase family protein</fullName>
    </submittedName>
</protein>
<keyword evidence="2" id="KW-0456">Lyase</keyword>
<dbReference type="AlphaFoldDB" id="A0A2J6WF29"/>
<name>A0A2J6WF29_9BACT</name>
<dbReference type="GO" id="GO:0005829">
    <property type="term" value="C:cytosol"/>
    <property type="evidence" value="ECO:0007669"/>
    <property type="project" value="TreeGrafter"/>
</dbReference>
<evidence type="ECO:0000313" key="4">
    <source>
        <dbReference type="EMBL" id="PMP68088.1"/>
    </source>
</evidence>
<evidence type="ECO:0000313" key="5">
    <source>
        <dbReference type="Proteomes" id="UP000237040"/>
    </source>
</evidence>